<keyword evidence="5 8" id="KW-0472">Membrane</keyword>
<dbReference type="PANTHER" id="PTHR31158:SF1">
    <property type="entry name" value="DOXA1 FACTOR-RELATED"/>
    <property type="match status" value="1"/>
</dbReference>
<name>A0AA35R0V2_GEOBA</name>
<evidence type="ECO:0000256" key="8">
    <source>
        <dbReference type="SAM" id="Phobius"/>
    </source>
</evidence>
<accession>A0AA35R0V2</accession>
<feature type="transmembrane region" description="Helical" evidence="8">
    <location>
        <begin position="288"/>
        <end position="314"/>
    </location>
</feature>
<dbReference type="Proteomes" id="UP001174909">
    <property type="component" value="Unassembled WGS sequence"/>
</dbReference>
<dbReference type="GO" id="GO:0015031">
    <property type="term" value="P:protein transport"/>
    <property type="evidence" value="ECO:0007669"/>
    <property type="project" value="InterPro"/>
</dbReference>
<dbReference type="PANTHER" id="PTHR31158">
    <property type="entry name" value="DUAL OXIDASE 2"/>
    <property type="match status" value="1"/>
</dbReference>
<keyword evidence="6" id="KW-0325">Glycoprotein</keyword>
<feature type="transmembrane region" description="Helical" evidence="8">
    <location>
        <begin position="219"/>
        <end position="236"/>
    </location>
</feature>
<feature type="transmembrane region" description="Helical" evidence="8">
    <location>
        <begin position="243"/>
        <end position="263"/>
    </location>
</feature>
<evidence type="ECO:0000256" key="6">
    <source>
        <dbReference type="ARBA" id="ARBA00023180"/>
    </source>
</evidence>
<evidence type="ECO:0000256" key="5">
    <source>
        <dbReference type="ARBA" id="ARBA00023136"/>
    </source>
</evidence>
<comment type="similarity">
    <text evidence="2">Belongs to the DUOXA family.</text>
</comment>
<evidence type="ECO:0000313" key="9">
    <source>
        <dbReference type="EMBL" id="CAI7999842.1"/>
    </source>
</evidence>
<dbReference type="GO" id="GO:0005789">
    <property type="term" value="C:endoplasmic reticulum membrane"/>
    <property type="evidence" value="ECO:0007669"/>
    <property type="project" value="InterPro"/>
</dbReference>
<keyword evidence="3 8" id="KW-0812">Transmembrane</keyword>
<organism evidence="9 10">
    <name type="scientific">Geodia barretti</name>
    <name type="common">Barrett's horny sponge</name>
    <dbReference type="NCBI Taxonomy" id="519541"/>
    <lineage>
        <taxon>Eukaryota</taxon>
        <taxon>Metazoa</taxon>
        <taxon>Porifera</taxon>
        <taxon>Demospongiae</taxon>
        <taxon>Heteroscleromorpha</taxon>
        <taxon>Tetractinellida</taxon>
        <taxon>Astrophorina</taxon>
        <taxon>Geodiidae</taxon>
        <taxon>Geodia</taxon>
    </lineage>
</organism>
<comment type="caution">
    <text evidence="9">The sequence shown here is derived from an EMBL/GenBank/DDBJ whole genome shotgun (WGS) entry which is preliminary data.</text>
</comment>
<dbReference type="EMBL" id="CASHTH010000386">
    <property type="protein sequence ID" value="CAI7999842.1"/>
    <property type="molecule type" value="Genomic_DNA"/>
</dbReference>
<gene>
    <name evidence="9" type="ORF">GBAR_LOCUS2797</name>
</gene>
<evidence type="ECO:0000256" key="1">
    <source>
        <dbReference type="ARBA" id="ARBA00004141"/>
    </source>
</evidence>
<evidence type="ECO:0000256" key="3">
    <source>
        <dbReference type="ARBA" id="ARBA00022692"/>
    </source>
</evidence>
<dbReference type="InterPro" id="IPR018469">
    <property type="entry name" value="Dual_oxidase_maturation_fac"/>
</dbReference>
<sequence>MGNSFRLQPGPTLYPENKTPVTEDVLEIGLVVAFAVIAFSFILIIPGIRGWERLWATLRVLITLFIGCILLIANFSYEWYSDEACVLTQYKAYVFPVGIEQEIEARVGLHIGLRGFNVTLKEMSLEECLGNDDAGDYVRPFPGEEINYNEQFYWANPWAQGRLGFGRFAGRVSREFREAQREGKPYPILWIAEYFTLDGEQIRWGRKFRQAGWYTHQCMWLAFALYLVTILLYVFVIRLGAYFTMLTGSIMILACFAFGVIILNDPKMKIPFSNPVDHTVFVDPQFGWSWYLTLFTGIGTLVLGLVVLLMDFFLPRKIAVVFHHSVVEEDEFFAQDEDEVEEVGKGEEFGEKLGGRTRATRRGGAARGGTTRRGISRYRKTDRKPRSTVRSTGGGSQRRVEEGGIPLTEIQTET</sequence>
<proteinExistence type="inferred from homology"/>
<feature type="compositionally biased region" description="Basic residues" evidence="7">
    <location>
        <begin position="374"/>
        <end position="387"/>
    </location>
</feature>
<feature type="transmembrane region" description="Helical" evidence="8">
    <location>
        <begin position="60"/>
        <end position="80"/>
    </location>
</feature>
<evidence type="ECO:0000313" key="10">
    <source>
        <dbReference type="Proteomes" id="UP001174909"/>
    </source>
</evidence>
<protein>
    <submittedName>
        <fullName evidence="9">Dual oxidase maturation factor 1</fullName>
    </submittedName>
</protein>
<comment type="subcellular location">
    <subcellularLocation>
        <location evidence="1">Membrane</location>
        <topology evidence="1">Multi-pass membrane protein</topology>
    </subcellularLocation>
</comment>
<feature type="transmembrane region" description="Helical" evidence="8">
    <location>
        <begin position="28"/>
        <end position="48"/>
    </location>
</feature>
<keyword evidence="10" id="KW-1185">Reference proteome</keyword>
<evidence type="ECO:0000256" key="4">
    <source>
        <dbReference type="ARBA" id="ARBA00022989"/>
    </source>
</evidence>
<reference evidence="9" key="1">
    <citation type="submission" date="2023-03" db="EMBL/GenBank/DDBJ databases">
        <authorList>
            <person name="Steffen K."/>
            <person name="Cardenas P."/>
        </authorList>
    </citation>
    <scope>NUCLEOTIDE SEQUENCE</scope>
</reference>
<evidence type="ECO:0000256" key="7">
    <source>
        <dbReference type="SAM" id="MobiDB-lite"/>
    </source>
</evidence>
<dbReference type="AlphaFoldDB" id="A0AA35R0V2"/>
<dbReference type="Pfam" id="PF10204">
    <property type="entry name" value="DuoxA"/>
    <property type="match status" value="1"/>
</dbReference>
<feature type="region of interest" description="Disordered" evidence="7">
    <location>
        <begin position="349"/>
        <end position="414"/>
    </location>
</feature>
<keyword evidence="4 8" id="KW-1133">Transmembrane helix</keyword>
<evidence type="ECO:0000256" key="2">
    <source>
        <dbReference type="ARBA" id="ARBA00009816"/>
    </source>
</evidence>